<organism evidence="1 2">
    <name type="scientific">Scytonema millei VB511283</name>
    <dbReference type="NCBI Taxonomy" id="1245923"/>
    <lineage>
        <taxon>Bacteria</taxon>
        <taxon>Bacillati</taxon>
        <taxon>Cyanobacteriota</taxon>
        <taxon>Cyanophyceae</taxon>
        <taxon>Nostocales</taxon>
        <taxon>Scytonemataceae</taxon>
        <taxon>Scytonema</taxon>
    </lineage>
</organism>
<evidence type="ECO:0000313" key="1">
    <source>
        <dbReference type="EMBL" id="NHC37902.1"/>
    </source>
</evidence>
<dbReference type="OrthoDB" id="532080at2"/>
<proteinExistence type="predicted"/>
<dbReference type="AlphaFoldDB" id="A0A9X5EDK5"/>
<name>A0A9X5EDK5_9CYAN</name>
<comment type="caution">
    <text evidence="1">The sequence shown here is derived from an EMBL/GenBank/DDBJ whole genome shotgun (WGS) entry which is preliminary data.</text>
</comment>
<dbReference type="SUPFAM" id="SSF57783">
    <property type="entry name" value="Zinc beta-ribbon"/>
    <property type="match status" value="1"/>
</dbReference>
<keyword evidence="2" id="KW-1185">Reference proteome</keyword>
<protein>
    <submittedName>
        <fullName evidence="1">Uncharacterized protein</fullName>
    </submittedName>
</protein>
<gene>
    <name evidence="1" type="ORF">QH73_0025310</name>
</gene>
<evidence type="ECO:0000313" key="2">
    <source>
        <dbReference type="Proteomes" id="UP000031532"/>
    </source>
</evidence>
<dbReference type="Proteomes" id="UP000031532">
    <property type="component" value="Unassembled WGS sequence"/>
</dbReference>
<sequence>MGRKLRTKLCDRCGQPAPILFRVQYDESATWVFVCESCWASVSEDNPFYRYGGTWKARKNQ</sequence>
<accession>A0A9X5EDK5</accession>
<dbReference type="EMBL" id="JTJC03000013">
    <property type="protein sequence ID" value="NHC37902.1"/>
    <property type="molecule type" value="Genomic_DNA"/>
</dbReference>
<reference evidence="1 2" key="1">
    <citation type="journal article" date="2015" name="Genome Announc.">
        <title>Draft Genome Sequence of the Terrestrial Cyanobacterium Scytonema millei VB511283, Isolated from Eastern India.</title>
        <authorList>
            <person name="Sen D."/>
            <person name="Chandrababunaidu M.M."/>
            <person name="Singh D."/>
            <person name="Sanghi N."/>
            <person name="Ghorai A."/>
            <person name="Mishra G.P."/>
            <person name="Madduluri M."/>
            <person name="Adhikary S.P."/>
            <person name="Tripathy S."/>
        </authorList>
    </citation>
    <scope>NUCLEOTIDE SEQUENCE [LARGE SCALE GENOMIC DNA]</scope>
    <source>
        <strain evidence="1 2">VB511283</strain>
    </source>
</reference>